<accession>A0AAD4MQF6</accession>
<keyword evidence="2" id="KW-1185">Reference proteome</keyword>
<comment type="caution">
    <text evidence="1">The sequence shown here is derived from an EMBL/GenBank/DDBJ whole genome shotgun (WGS) entry which is preliminary data.</text>
</comment>
<gene>
    <name evidence="1" type="ORF">DdX_14843</name>
</gene>
<proteinExistence type="predicted"/>
<reference evidence="1" key="1">
    <citation type="submission" date="2022-01" db="EMBL/GenBank/DDBJ databases">
        <title>Genome Sequence Resource for Two Populations of Ditylenchus destructor, the Migratory Endoparasitic Phytonematode.</title>
        <authorList>
            <person name="Zhang H."/>
            <person name="Lin R."/>
            <person name="Xie B."/>
        </authorList>
    </citation>
    <scope>NUCLEOTIDE SEQUENCE</scope>
    <source>
        <strain evidence="1">BazhouSP</strain>
    </source>
</reference>
<evidence type="ECO:0000313" key="2">
    <source>
        <dbReference type="Proteomes" id="UP001201812"/>
    </source>
</evidence>
<organism evidence="1 2">
    <name type="scientific">Ditylenchus destructor</name>
    <dbReference type="NCBI Taxonomy" id="166010"/>
    <lineage>
        <taxon>Eukaryota</taxon>
        <taxon>Metazoa</taxon>
        <taxon>Ecdysozoa</taxon>
        <taxon>Nematoda</taxon>
        <taxon>Chromadorea</taxon>
        <taxon>Rhabditida</taxon>
        <taxon>Tylenchina</taxon>
        <taxon>Tylenchomorpha</taxon>
        <taxon>Sphaerularioidea</taxon>
        <taxon>Anguinidae</taxon>
        <taxon>Anguininae</taxon>
        <taxon>Ditylenchus</taxon>
    </lineage>
</organism>
<evidence type="ECO:0000313" key="1">
    <source>
        <dbReference type="EMBL" id="KAI1703510.1"/>
    </source>
</evidence>
<dbReference type="EMBL" id="JAKKPZ010000081">
    <property type="protein sequence ID" value="KAI1703510.1"/>
    <property type="molecule type" value="Genomic_DNA"/>
</dbReference>
<protein>
    <submittedName>
        <fullName evidence="1">Uncharacterized protein</fullName>
    </submittedName>
</protein>
<dbReference type="AlphaFoldDB" id="A0AAD4MQF6"/>
<dbReference type="Proteomes" id="UP001201812">
    <property type="component" value="Unassembled WGS sequence"/>
</dbReference>
<sequence>MVRSVFLADVFSFFNRRELFRVNYANKQISQVVENFPAAPYLVLPRLHYKWHPSNYTGSVTRLDDKTVEQLAADKFVRFKIVDLGFFAETASWQDISSDINKHTHLWENGALNIHWTDPEPHFEDVAKLILNCRVMELIGRNCLNGMANLLGGPCIELYLADTSDASTSPIPVQKIVEFLFKSDVKGRKRLVIEGAGMFRPEPFIELIATVKQDFMNATAPLDFSFGWSKMEGDMPTPFKISNKDIKQHLILGIDENRYVLCTTTRFEEPIQI</sequence>
<name>A0AAD4MQF6_9BILA</name>